<feature type="transmembrane region" description="Helical" evidence="1">
    <location>
        <begin position="12"/>
        <end position="28"/>
    </location>
</feature>
<gene>
    <name evidence="2" type="ORF">BET10_06020</name>
</gene>
<keyword evidence="1" id="KW-0472">Membrane</keyword>
<reference evidence="2 3" key="1">
    <citation type="submission" date="2016-09" db="EMBL/GenBank/DDBJ databases">
        <title>Pseudoalteromonas amylolytica sp. nov., isolated from the surface seawater.</title>
        <authorList>
            <person name="Wu Y.-H."/>
            <person name="Cheng H."/>
            <person name="Jin X.-B."/>
            <person name="Wang C.-S."/>
            <person name="Xu X.-W."/>
        </authorList>
    </citation>
    <scope>NUCLEOTIDE SEQUENCE [LARGE SCALE GENOMIC DNA]</scope>
    <source>
        <strain evidence="2 3">JW1</strain>
    </source>
</reference>
<feature type="transmembrane region" description="Helical" evidence="1">
    <location>
        <begin position="34"/>
        <end position="52"/>
    </location>
</feature>
<dbReference type="OrthoDB" id="9923989at2"/>
<evidence type="ECO:0000313" key="3">
    <source>
        <dbReference type="Proteomes" id="UP000179786"/>
    </source>
</evidence>
<dbReference type="RefSeq" id="WP_070983649.1">
    <property type="nucleotide sequence ID" value="NZ_MKJU01000018.1"/>
</dbReference>
<keyword evidence="1" id="KW-0812">Transmembrane</keyword>
<protein>
    <recommendedName>
        <fullName evidence="4">Glycine zipper family protein</fullName>
    </recommendedName>
</protein>
<dbReference type="STRING" id="1859457.BET10_06020"/>
<accession>A0A1S1MZ04</accession>
<evidence type="ECO:0000313" key="2">
    <source>
        <dbReference type="EMBL" id="OHU92324.1"/>
    </source>
</evidence>
<keyword evidence="3" id="KW-1185">Reference proteome</keyword>
<dbReference type="Proteomes" id="UP000179786">
    <property type="component" value="Unassembled WGS sequence"/>
</dbReference>
<comment type="caution">
    <text evidence="2">The sequence shown here is derived from an EMBL/GenBank/DDBJ whole genome shotgun (WGS) entry which is preliminary data.</text>
</comment>
<dbReference type="EMBL" id="MKJU01000018">
    <property type="protein sequence ID" value="OHU92324.1"/>
    <property type="molecule type" value="Genomic_DNA"/>
</dbReference>
<keyword evidence="1" id="KW-1133">Transmembrane helix</keyword>
<dbReference type="AlphaFoldDB" id="A0A1S1MZ04"/>
<proteinExistence type="predicted"/>
<evidence type="ECO:0000256" key="1">
    <source>
        <dbReference type="SAM" id="Phobius"/>
    </source>
</evidence>
<name>A0A1S1MZ04_9GAMM</name>
<organism evidence="2 3">
    <name type="scientific">Pseudoalteromonas amylolytica</name>
    <dbReference type="NCBI Taxonomy" id="1859457"/>
    <lineage>
        <taxon>Bacteria</taxon>
        <taxon>Pseudomonadati</taxon>
        <taxon>Pseudomonadota</taxon>
        <taxon>Gammaproteobacteria</taxon>
        <taxon>Alteromonadales</taxon>
        <taxon>Pseudoalteromonadaceae</taxon>
        <taxon>Pseudoalteromonas</taxon>
    </lineage>
</organism>
<evidence type="ECO:0008006" key="4">
    <source>
        <dbReference type="Google" id="ProtNLM"/>
    </source>
</evidence>
<sequence>MSENKINNNMGLAIAMGAGIGLVFGQFIFDDVGIGLSVGAGLGVVYGSINKLKKNKSDDNQ</sequence>